<protein>
    <submittedName>
        <fullName evidence="2">Jg5783 protein</fullName>
    </submittedName>
</protein>
<sequence>MREVPACLSRRYKALDELVQELNSYQPSNSHECAPTEEPGIKLMCHFWDILKEDPEFNLTAVSFEKKCQEKITKLLETQSQLQDQIQILEGREKESVKLMKQADCMWSCMEEAYKTKIAESLERQNGLLKQLKEVEESNGKWRKNKKDLDFQMNNINKCYQEIKDKINEKTSDIKCIDLEIANFKKHIECNKSDLESAKKSFGTKKQASDAKIRSIAAEVTKLEKRFNEEKKRKFLKEQEGTKYIKEAREELQNLCKVLLQKKIESENLKAEKEALLLEINLLIQTCDQCKDKCKSKEESIDEEIKSLKKEIAEFKVRCTHCHECIDTSDIRKFCTDCPRCLEERNCLNEGDHCNHDPAMDCVCMTVKQKFLDNVFDNMYTSLERQVQSKPGKAVAEEVMNCLKKSRNGKLNEQTRKILQDFILTTVKKNLNLTIVGGAVKTRCEMDAETYNQLMLCLKQVKIMKPKKTDKGTEPKKEPCKRWGGSSECNCPKGSKACICTKRAPPPFAELSSCPPQQDPEDTGEVIICPHKDSTPCGPDCGMQGVPNAVGSEVAAWRPSPCEGPTCQFKNMRAAQCVLGPEKLSSARTLIGQSSISPTTSILDDQVTCNCSAMTKVPCDCPKDVRGHPRERIIEEVMGRYTEITPIEKVSYTTLNSESFDVKS</sequence>
<dbReference type="Proteomes" id="UP000838756">
    <property type="component" value="Unassembled WGS sequence"/>
</dbReference>
<evidence type="ECO:0000256" key="1">
    <source>
        <dbReference type="SAM" id="Coils"/>
    </source>
</evidence>
<feature type="coiled-coil region" evidence="1">
    <location>
        <begin position="213"/>
        <end position="318"/>
    </location>
</feature>
<dbReference type="AlphaFoldDB" id="A0A8S4R7K1"/>
<name>A0A8S4R7K1_9NEOP</name>
<dbReference type="EMBL" id="CAKXAJ010024747">
    <property type="protein sequence ID" value="CAH2229748.1"/>
    <property type="molecule type" value="Genomic_DNA"/>
</dbReference>
<evidence type="ECO:0000313" key="2">
    <source>
        <dbReference type="EMBL" id="CAH2229748.1"/>
    </source>
</evidence>
<dbReference type="OrthoDB" id="7453798at2759"/>
<proteinExistence type="predicted"/>
<comment type="caution">
    <text evidence="2">The sequence shown here is derived from an EMBL/GenBank/DDBJ whole genome shotgun (WGS) entry which is preliminary data.</text>
</comment>
<evidence type="ECO:0000313" key="3">
    <source>
        <dbReference type="Proteomes" id="UP000838756"/>
    </source>
</evidence>
<keyword evidence="3" id="KW-1185">Reference proteome</keyword>
<reference evidence="2" key="1">
    <citation type="submission" date="2022-03" db="EMBL/GenBank/DDBJ databases">
        <authorList>
            <person name="Lindestad O."/>
        </authorList>
    </citation>
    <scope>NUCLEOTIDE SEQUENCE</scope>
</reference>
<keyword evidence="1" id="KW-0175">Coiled coil</keyword>
<accession>A0A8S4R7K1</accession>
<gene>
    <name evidence="2" type="primary">jg5783</name>
    <name evidence="2" type="ORF">PAEG_LOCUS9130</name>
</gene>
<organism evidence="2 3">
    <name type="scientific">Pararge aegeria aegeria</name>
    <dbReference type="NCBI Taxonomy" id="348720"/>
    <lineage>
        <taxon>Eukaryota</taxon>
        <taxon>Metazoa</taxon>
        <taxon>Ecdysozoa</taxon>
        <taxon>Arthropoda</taxon>
        <taxon>Hexapoda</taxon>
        <taxon>Insecta</taxon>
        <taxon>Pterygota</taxon>
        <taxon>Neoptera</taxon>
        <taxon>Endopterygota</taxon>
        <taxon>Lepidoptera</taxon>
        <taxon>Glossata</taxon>
        <taxon>Ditrysia</taxon>
        <taxon>Papilionoidea</taxon>
        <taxon>Nymphalidae</taxon>
        <taxon>Satyrinae</taxon>
        <taxon>Satyrini</taxon>
        <taxon>Parargina</taxon>
        <taxon>Pararge</taxon>
    </lineage>
</organism>